<organism evidence="2 3">
    <name type="scientific">Shewanella sedimentimangrovi</name>
    <dbReference type="NCBI Taxonomy" id="2814293"/>
    <lineage>
        <taxon>Bacteria</taxon>
        <taxon>Pseudomonadati</taxon>
        <taxon>Pseudomonadota</taxon>
        <taxon>Gammaproteobacteria</taxon>
        <taxon>Alteromonadales</taxon>
        <taxon>Shewanellaceae</taxon>
        <taxon>Shewanella</taxon>
    </lineage>
</organism>
<evidence type="ECO:0000313" key="2">
    <source>
        <dbReference type="EMBL" id="QSX38339.1"/>
    </source>
</evidence>
<dbReference type="Proteomes" id="UP000663207">
    <property type="component" value="Chromosome"/>
</dbReference>
<sequence length="284" mass="30746">MKGPFATPLSALISALLFGPLFIQPALAATPSDYLIQSAVYQWYGELDLGIQPKATVNTDLAEYPTGKPVAGAHQILAIDQIAEENGRLRLEVELEYQARDAGPGEGRYLIQTLTLENSDSAPRAGPTLIASETQVNEIDELSGQFRPAAEQNLIRALLFRWTQALDYPGSQALTAMLLPDAAFTSPEPGQLSPVSYQGALQALNNQNSRRAIKNLSIGTALADGSYPVSLEYQWSATNQWGETELARVGVNMTVLVRDGRALIANYQSQYLPPVTDPGAEIRC</sequence>
<feature type="chain" id="PRO_5047427567" evidence="1">
    <location>
        <begin position="29"/>
        <end position="284"/>
    </location>
</feature>
<keyword evidence="1" id="KW-0732">Signal</keyword>
<reference evidence="2 3" key="1">
    <citation type="submission" date="2021-03" db="EMBL/GenBank/DDBJ databases">
        <title>Novel species identification of genus Shewanella.</title>
        <authorList>
            <person name="Liu G."/>
            <person name="Zhang Q."/>
        </authorList>
    </citation>
    <scope>NUCLEOTIDE SEQUENCE [LARGE SCALE GENOMIC DNA]</scope>
    <source>
        <strain evidence="2 3">FJAT-52962</strain>
    </source>
</reference>
<dbReference type="EMBL" id="CP071502">
    <property type="protein sequence ID" value="QSX38339.1"/>
    <property type="molecule type" value="Genomic_DNA"/>
</dbReference>
<evidence type="ECO:0000256" key="1">
    <source>
        <dbReference type="SAM" id="SignalP"/>
    </source>
</evidence>
<keyword evidence="3" id="KW-1185">Reference proteome</keyword>
<name>A0ABX7R3D3_9GAMM</name>
<dbReference type="RefSeq" id="WP_207381440.1">
    <property type="nucleotide sequence ID" value="NZ_CP071502.1"/>
</dbReference>
<evidence type="ECO:0000313" key="3">
    <source>
        <dbReference type="Proteomes" id="UP000663207"/>
    </source>
</evidence>
<protein>
    <submittedName>
        <fullName evidence="2">Uncharacterized protein</fullName>
    </submittedName>
</protein>
<accession>A0ABX7R3D3</accession>
<proteinExistence type="predicted"/>
<gene>
    <name evidence="2" type="ORF">JYB85_05810</name>
</gene>
<feature type="signal peptide" evidence="1">
    <location>
        <begin position="1"/>
        <end position="28"/>
    </location>
</feature>